<evidence type="ECO:0000313" key="3">
    <source>
        <dbReference type="Proteomes" id="UP001177670"/>
    </source>
</evidence>
<evidence type="ECO:0000313" key="2">
    <source>
        <dbReference type="EMBL" id="KAK1117443.1"/>
    </source>
</evidence>
<keyword evidence="3" id="KW-1185">Reference proteome</keyword>
<dbReference type="AlphaFoldDB" id="A0AA40KEP7"/>
<gene>
    <name evidence="2" type="ORF">K0M31_016647</name>
</gene>
<evidence type="ECO:0000256" key="1">
    <source>
        <dbReference type="SAM" id="MobiDB-lite"/>
    </source>
</evidence>
<organism evidence="2 3">
    <name type="scientific">Melipona bicolor</name>
    <dbReference type="NCBI Taxonomy" id="60889"/>
    <lineage>
        <taxon>Eukaryota</taxon>
        <taxon>Metazoa</taxon>
        <taxon>Ecdysozoa</taxon>
        <taxon>Arthropoda</taxon>
        <taxon>Hexapoda</taxon>
        <taxon>Insecta</taxon>
        <taxon>Pterygota</taxon>
        <taxon>Neoptera</taxon>
        <taxon>Endopterygota</taxon>
        <taxon>Hymenoptera</taxon>
        <taxon>Apocrita</taxon>
        <taxon>Aculeata</taxon>
        <taxon>Apoidea</taxon>
        <taxon>Anthophila</taxon>
        <taxon>Apidae</taxon>
        <taxon>Melipona</taxon>
    </lineage>
</organism>
<dbReference type="EMBL" id="JAHYIQ010000051">
    <property type="protein sequence ID" value="KAK1117443.1"/>
    <property type="molecule type" value="Genomic_DNA"/>
</dbReference>
<proteinExistence type="predicted"/>
<feature type="region of interest" description="Disordered" evidence="1">
    <location>
        <begin position="25"/>
        <end position="54"/>
    </location>
</feature>
<dbReference type="Proteomes" id="UP001177670">
    <property type="component" value="Unassembled WGS sequence"/>
</dbReference>
<reference evidence="2" key="1">
    <citation type="submission" date="2021-10" db="EMBL/GenBank/DDBJ databases">
        <title>Melipona bicolor Genome sequencing and assembly.</title>
        <authorList>
            <person name="Araujo N.S."/>
            <person name="Arias M.C."/>
        </authorList>
    </citation>
    <scope>NUCLEOTIDE SEQUENCE</scope>
    <source>
        <strain evidence="2">USP_2M_L1-L4_2017</strain>
        <tissue evidence="2">Whole body</tissue>
    </source>
</reference>
<name>A0AA40KEP7_9HYME</name>
<accession>A0AA40KEP7</accession>
<comment type="caution">
    <text evidence="2">The sequence shown here is derived from an EMBL/GenBank/DDBJ whole genome shotgun (WGS) entry which is preliminary data.</text>
</comment>
<sequence>MHSNLSTPNETVQGQLNSECQQMQLSTVSPNGTRKPCGPTEEDLPAVQFRNYHP</sequence>
<protein>
    <submittedName>
        <fullName evidence="2">Uncharacterized protein</fullName>
    </submittedName>
</protein>
<feature type="non-terminal residue" evidence="2">
    <location>
        <position position="54"/>
    </location>
</feature>